<feature type="domain" description="Aminotransferase class I/classII large" evidence="8">
    <location>
        <begin position="271"/>
        <end position="635"/>
    </location>
</feature>
<evidence type="ECO:0000256" key="4">
    <source>
        <dbReference type="ARBA" id="ARBA00022679"/>
    </source>
</evidence>
<comment type="catalytic activity">
    <reaction evidence="6">
        <text>L-serine + hexadecanoyl-CoA + H(+) = 3-oxosphinganine + CO2 + CoA</text>
        <dbReference type="Rhea" id="RHEA:14761"/>
        <dbReference type="ChEBI" id="CHEBI:15378"/>
        <dbReference type="ChEBI" id="CHEBI:16526"/>
        <dbReference type="ChEBI" id="CHEBI:33384"/>
        <dbReference type="ChEBI" id="CHEBI:57287"/>
        <dbReference type="ChEBI" id="CHEBI:57379"/>
        <dbReference type="ChEBI" id="CHEBI:58299"/>
        <dbReference type="EC" id="2.3.1.50"/>
    </reaction>
</comment>
<comment type="cofactor">
    <cofactor evidence="1">
        <name>pyridoxal 5'-phosphate</name>
        <dbReference type="ChEBI" id="CHEBI:597326"/>
    </cofactor>
</comment>
<dbReference type="Gene3D" id="3.40.640.10">
    <property type="entry name" value="Type I PLP-dependent aspartate aminotransferase-like (Major domain)"/>
    <property type="match status" value="2"/>
</dbReference>
<evidence type="ECO:0000256" key="5">
    <source>
        <dbReference type="ARBA" id="ARBA00022898"/>
    </source>
</evidence>
<dbReference type="InterPro" id="IPR001917">
    <property type="entry name" value="Aminotrans_II_pyridoxalP_BS"/>
</dbReference>
<dbReference type="InterPro" id="IPR004839">
    <property type="entry name" value="Aminotransferase_I/II_large"/>
</dbReference>
<keyword evidence="7" id="KW-0472">Membrane</keyword>
<evidence type="ECO:0000313" key="10">
    <source>
        <dbReference type="Proteomes" id="UP000649617"/>
    </source>
</evidence>
<dbReference type="PROSITE" id="PS00599">
    <property type="entry name" value="AA_TRANSFER_CLASS_2"/>
    <property type="match status" value="1"/>
</dbReference>
<feature type="domain" description="Aminotransferase class I/classII large" evidence="8">
    <location>
        <begin position="740"/>
        <end position="1099"/>
    </location>
</feature>
<dbReference type="GO" id="GO:0046513">
    <property type="term" value="P:ceramide biosynthetic process"/>
    <property type="evidence" value="ECO:0007669"/>
    <property type="project" value="TreeGrafter"/>
</dbReference>
<evidence type="ECO:0000256" key="2">
    <source>
        <dbReference type="ARBA" id="ARBA00008392"/>
    </source>
</evidence>
<dbReference type="OrthoDB" id="65434at2759"/>
<name>A0A812YIH6_SYMPI</name>
<comment type="similarity">
    <text evidence="2">Belongs to the class-II pyridoxal-phosphate-dependent aminotransferase family.</text>
</comment>
<gene>
    <name evidence="9" type="primary">LCB2b</name>
    <name evidence="9" type="ORF">SPIL2461_LOCUS23322</name>
</gene>
<evidence type="ECO:0000256" key="7">
    <source>
        <dbReference type="SAM" id="Phobius"/>
    </source>
</evidence>
<protein>
    <recommendedName>
        <fullName evidence="3">serine C-palmitoyltransferase</fullName>
        <ecNumber evidence="3">2.3.1.50</ecNumber>
    </recommendedName>
</protein>
<dbReference type="Proteomes" id="UP000649617">
    <property type="component" value="Unassembled WGS sequence"/>
</dbReference>
<dbReference type="CDD" id="cd06454">
    <property type="entry name" value="KBL_like"/>
    <property type="match status" value="1"/>
</dbReference>
<accession>A0A812YIH6</accession>
<evidence type="ECO:0000256" key="6">
    <source>
        <dbReference type="ARBA" id="ARBA00048528"/>
    </source>
</evidence>
<evidence type="ECO:0000259" key="8">
    <source>
        <dbReference type="Pfam" id="PF00155"/>
    </source>
</evidence>
<keyword evidence="7" id="KW-1133">Transmembrane helix</keyword>
<dbReference type="EC" id="2.3.1.50" evidence="3"/>
<keyword evidence="7" id="KW-0812">Transmembrane</keyword>
<sequence length="1106" mass="118827">MSEMLRMLPVEDVVASPWGASLFLTCCAIIASVGFVLALVEESPKAGYSNAPTSHLIECADSTDLLFSDLFSDGTGLGLLEPLWRLFTPEGALWTLLTGWDPRDHASSLGFSGMLEAIASLIATALTLFNHAMGALLRLIFPSRRKGAKGGKGETGSTAHEKIEMTFLQEAHAYFGYVRLFCLGLVREYIVRACAFFLKDEICVRYMQREKWSVGWTDFYLQHMYKLYVDCFARPIASAPDAAVDVVIRERAGGDLFGPLNELKLTKKTRKCVNLSSYNYLGFGGVDEFCTPVARKAVREMGWSTSGTRTEGGTKDIHRQLEDEVAAYLQKEDALVLGMGFATNSTILPALFEANANGGGILVLSDELNHRSIVEGVRLSGATVRAFAHNEMTALEGELQKAIEKGQPGSGKPWRKIFVVVEGIYSMEGDFCRLREIVTLKNRYGAYLYLDEAHSIGAVGATGRGVTELLGVPTSEVDIMMGTFTKSFGSAGGYVAASKEVIAALRRGAPGSVFACGMAPPCAAQAIQALRVISGKEGGDTGARKLGAIKENANYFREELSRRGFKVLGDVDSPIIPVMLHHPWKMGAFSRRCLDRGIAVVVVGNPAVPILYERVRFCISAAHTIPQLSEAITQITAVGQELGVLFELATSKQELEARAAKDQAYASWLRSAPLVKAVDAAKAVDWQPEPLSPAAPAEGSLLSSLQEACAKPEKAVPASHEFRLMDPLGYAASPLEAAFEATEAAMDHYGFGACGPRGFYGGALPHLELETALANYLGCESAIVYSAGVTTVSSVIPALVQTGDKVIVDSEVHLGFRAGLRLCKADVTWVPHNDLFAIEKALAAKSTRSLEKGGKESKESRRTFIMVEAMNQRTGQLAPLAELVKLKERYGALLVLDETLSFGCLGENGRGLTELQSIPSKKVDAILGSLEHATAGVGGFCAGRKGLVDHQRLAGAGYCFSASCPPSACSAAMATVQDLASAEGRSRRERLTAAAAKLHQTLASIAQTADSPVELLSSSESFVQQLRWKRPDEAEQQLLQLSRALAQDGLRAQVCSPGLCGSEGAFDARLKAPDAARPSLRFCCSAEHSEEDISRLGDALRKALHL</sequence>
<dbReference type="SUPFAM" id="SSF53383">
    <property type="entry name" value="PLP-dependent transferases"/>
    <property type="match status" value="2"/>
</dbReference>
<dbReference type="GO" id="GO:0016020">
    <property type="term" value="C:membrane"/>
    <property type="evidence" value="ECO:0007669"/>
    <property type="project" value="GOC"/>
</dbReference>
<dbReference type="InterPro" id="IPR015421">
    <property type="entry name" value="PyrdxlP-dep_Trfase_major"/>
</dbReference>
<dbReference type="GO" id="GO:0030170">
    <property type="term" value="F:pyridoxal phosphate binding"/>
    <property type="evidence" value="ECO:0007669"/>
    <property type="project" value="InterPro"/>
</dbReference>
<reference evidence="9" key="1">
    <citation type="submission" date="2021-02" db="EMBL/GenBank/DDBJ databases">
        <authorList>
            <person name="Dougan E. K."/>
            <person name="Rhodes N."/>
            <person name="Thang M."/>
            <person name="Chan C."/>
        </authorList>
    </citation>
    <scope>NUCLEOTIDE SEQUENCE</scope>
</reference>
<dbReference type="PANTHER" id="PTHR13693">
    <property type="entry name" value="CLASS II AMINOTRANSFERASE/8-AMINO-7-OXONONANOATE SYNTHASE"/>
    <property type="match status" value="1"/>
</dbReference>
<keyword evidence="10" id="KW-1185">Reference proteome</keyword>
<organism evidence="9 10">
    <name type="scientific">Symbiodinium pilosum</name>
    <name type="common">Dinoflagellate</name>
    <dbReference type="NCBI Taxonomy" id="2952"/>
    <lineage>
        <taxon>Eukaryota</taxon>
        <taxon>Sar</taxon>
        <taxon>Alveolata</taxon>
        <taxon>Dinophyceae</taxon>
        <taxon>Suessiales</taxon>
        <taxon>Symbiodiniaceae</taxon>
        <taxon>Symbiodinium</taxon>
    </lineage>
</organism>
<dbReference type="InterPro" id="IPR015422">
    <property type="entry name" value="PyrdxlP-dep_Trfase_small"/>
</dbReference>
<dbReference type="InterPro" id="IPR050087">
    <property type="entry name" value="AON_synthase_class-II"/>
</dbReference>
<dbReference type="EMBL" id="CAJNIZ010048164">
    <property type="protein sequence ID" value="CAE7783494.1"/>
    <property type="molecule type" value="Genomic_DNA"/>
</dbReference>
<dbReference type="GO" id="GO:0046512">
    <property type="term" value="P:sphingosine biosynthetic process"/>
    <property type="evidence" value="ECO:0007669"/>
    <property type="project" value="TreeGrafter"/>
</dbReference>
<dbReference type="AlphaFoldDB" id="A0A812YIH6"/>
<proteinExistence type="inferred from homology"/>
<dbReference type="InterPro" id="IPR015424">
    <property type="entry name" value="PyrdxlP-dep_Trfase"/>
</dbReference>
<dbReference type="PANTHER" id="PTHR13693:SF3">
    <property type="entry name" value="LD36009P"/>
    <property type="match status" value="1"/>
</dbReference>
<dbReference type="Gene3D" id="3.90.1150.10">
    <property type="entry name" value="Aspartate Aminotransferase, domain 1"/>
    <property type="match status" value="2"/>
</dbReference>
<evidence type="ECO:0000313" key="9">
    <source>
        <dbReference type="EMBL" id="CAE7783494.1"/>
    </source>
</evidence>
<feature type="transmembrane region" description="Helical" evidence="7">
    <location>
        <begin position="20"/>
        <end position="40"/>
    </location>
</feature>
<evidence type="ECO:0000256" key="3">
    <source>
        <dbReference type="ARBA" id="ARBA00013220"/>
    </source>
</evidence>
<keyword evidence="4" id="KW-0808">Transferase</keyword>
<evidence type="ECO:0000256" key="1">
    <source>
        <dbReference type="ARBA" id="ARBA00001933"/>
    </source>
</evidence>
<feature type="transmembrane region" description="Helical" evidence="7">
    <location>
        <begin position="117"/>
        <end position="141"/>
    </location>
</feature>
<dbReference type="Pfam" id="PF00155">
    <property type="entry name" value="Aminotran_1_2"/>
    <property type="match status" value="2"/>
</dbReference>
<keyword evidence="5" id="KW-0663">Pyridoxal phosphate</keyword>
<comment type="caution">
    <text evidence="9">The sequence shown here is derived from an EMBL/GenBank/DDBJ whole genome shotgun (WGS) entry which is preliminary data.</text>
</comment>
<dbReference type="GO" id="GO:0004758">
    <property type="term" value="F:serine C-palmitoyltransferase activity"/>
    <property type="evidence" value="ECO:0007669"/>
    <property type="project" value="UniProtKB-EC"/>
</dbReference>
<dbReference type="GO" id="GO:0017059">
    <property type="term" value="C:serine palmitoyltransferase complex"/>
    <property type="evidence" value="ECO:0007669"/>
    <property type="project" value="TreeGrafter"/>
</dbReference>